<dbReference type="Gene3D" id="3.40.50.1820">
    <property type="entry name" value="alpha/beta hydrolase"/>
    <property type="match status" value="1"/>
</dbReference>
<name>A0ABP9LXB2_9MICO</name>
<dbReference type="PANTHER" id="PTHR43433:SF5">
    <property type="entry name" value="AB HYDROLASE-1 DOMAIN-CONTAINING PROTEIN"/>
    <property type="match status" value="1"/>
</dbReference>
<dbReference type="EMBL" id="BAABKZ010000001">
    <property type="protein sequence ID" value="GAA5085093.1"/>
    <property type="molecule type" value="Genomic_DNA"/>
</dbReference>
<dbReference type="Proteomes" id="UP001501407">
    <property type="component" value="Unassembled WGS sequence"/>
</dbReference>
<evidence type="ECO:0000259" key="1">
    <source>
        <dbReference type="Pfam" id="PF00561"/>
    </source>
</evidence>
<protein>
    <submittedName>
        <fullName evidence="2">Alpha/beta hydrolase</fullName>
    </submittedName>
</protein>
<dbReference type="RefSeq" id="WP_194412271.1">
    <property type="nucleotide sequence ID" value="NZ_BAABKZ010000001.1"/>
</dbReference>
<evidence type="ECO:0000313" key="2">
    <source>
        <dbReference type="EMBL" id="GAA5085093.1"/>
    </source>
</evidence>
<dbReference type="InterPro" id="IPR000073">
    <property type="entry name" value="AB_hydrolase_1"/>
</dbReference>
<organism evidence="2 3">
    <name type="scientific">Microbacterium yannicii</name>
    <dbReference type="NCBI Taxonomy" id="671622"/>
    <lineage>
        <taxon>Bacteria</taxon>
        <taxon>Bacillati</taxon>
        <taxon>Actinomycetota</taxon>
        <taxon>Actinomycetes</taxon>
        <taxon>Micrococcales</taxon>
        <taxon>Microbacteriaceae</taxon>
        <taxon>Microbacterium</taxon>
    </lineage>
</organism>
<sequence>MASATARDGARVWFETSGDVTGPGLPLVLVQGFALDHHGWDSAIDDFSGRPVVVLDHRGTGDSDDRFADEWSMRDFAGDIISVLDEAGIDRAHIYGHSMGGRIAQWLGARHADRIAGLVIGATTVGDDTGVPRSARASEALESGDPDRLAAFFYPDAWIAAHREAATSVMPAAASPTATRQHLAAIANHDGPTPAQIAAPALVIHGADDELCPMDNARLLAMRIPRAELRLIDGARHVYWAGMPEAHRDVNDFLRRHDRVRPMSLA</sequence>
<dbReference type="GO" id="GO:0016787">
    <property type="term" value="F:hydrolase activity"/>
    <property type="evidence" value="ECO:0007669"/>
    <property type="project" value="UniProtKB-KW"/>
</dbReference>
<evidence type="ECO:0000313" key="3">
    <source>
        <dbReference type="Proteomes" id="UP001501407"/>
    </source>
</evidence>
<keyword evidence="3" id="KW-1185">Reference proteome</keyword>
<comment type="caution">
    <text evidence="2">The sequence shown here is derived from an EMBL/GenBank/DDBJ whole genome shotgun (WGS) entry which is preliminary data.</text>
</comment>
<dbReference type="SUPFAM" id="SSF53474">
    <property type="entry name" value="alpha/beta-Hydrolases"/>
    <property type="match status" value="1"/>
</dbReference>
<dbReference type="Pfam" id="PF00561">
    <property type="entry name" value="Abhydrolase_1"/>
    <property type="match status" value="1"/>
</dbReference>
<dbReference type="InterPro" id="IPR050471">
    <property type="entry name" value="AB_hydrolase"/>
</dbReference>
<dbReference type="InterPro" id="IPR029058">
    <property type="entry name" value="AB_hydrolase_fold"/>
</dbReference>
<accession>A0ABP9LXB2</accession>
<dbReference type="PANTHER" id="PTHR43433">
    <property type="entry name" value="HYDROLASE, ALPHA/BETA FOLD FAMILY PROTEIN"/>
    <property type="match status" value="1"/>
</dbReference>
<proteinExistence type="predicted"/>
<keyword evidence="2" id="KW-0378">Hydrolase</keyword>
<gene>
    <name evidence="2" type="ORF">GCM10025760_03650</name>
</gene>
<dbReference type="PRINTS" id="PR00111">
    <property type="entry name" value="ABHYDROLASE"/>
</dbReference>
<feature type="domain" description="AB hydrolase-1" evidence="1">
    <location>
        <begin position="26"/>
        <end position="125"/>
    </location>
</feature>
<reference evidence="3" key="1">
    <citation type="journal article" date="2019" name="Int. J. Syst. Evol. Microbiol.">
        <title>The Global Catalogue of Microorganisms (GCM) 10K type strain sequencing project: providing services to taxonomists for standard genome sequencing and annotation.</title>
        <authorList>
            <consortium name="The Broad Institute Genomics Platform"/>
            <consortium name="The Broad Institute Genome Sequencing Center for Infectious Disease"/>
            <person name="Wu L."/>
            <person name="Ma J."/>
        </authorList>
    </citation>
    <scope>NUCLEOTIDE SEQUENCE [LARGE SCALE GENOMIC DNA]</scope>
    <source>
        <strain evidence="3">JCM 18959</strain>
    </source>
</reference>